<feature type="region of interest" description="Disordered" evidence="3">
    <location>
        <begin position="371"/>
        <end position="392"/>
    </location>
</feature>
<keyword evidence="2" id="KW-0458">Lysosome</keyword>
<dbReference type="AlphaFoldDB" id="A0A7M5WSD7"/>
<feature type="domain" description="PH" evidence="4">
    <location>
        <begin position="22"/>
        <end position="122"/>
    </location>
</feature>
<dbReference type="InterPro" id="IPR001849">
    <property type="entry name" value="PH_domain"/>
</dbReference>
<dbReference type="Pfam" id="PF00169">
    <property type="entry name" value="PH"/>
    <property type="match status" value="1"/>
</dbReference>
<proteinExistence type="predicted"/>
<dbReference type="SMART" id="SM00233">
    <property type="entry name" value="PH"/>
    <property type="match status" value="1"/>
</dbReference>
<dbReference type="InterPro" id="IPR004012">
    <property type="entry name" value="Run_dom"/>
</dbReference>
<dbReference type="Proteomes" id="UP000594262">
    <property type="component" value="Unplaced"/>
</dbReference>
<feature type="region of interest" description="Disordered" evidence="3">
    <location>
        <begin position="699"/>
        <end position="718"/>
    </location>
</feature>
<evidence type="ECO:0000259" key="4">
    <source>
        <dbReference type="PROSITE" id="PS50003"/>
    </source>
</evidence>
<evidence type="ECO:0000256" key="3">
    <source>
        <dbReference type="SAM" id="MobiDB-lite"/>
    </source>
</evidence>
<dbReference type="OrthoDB" id="10667483at2759"/>
<feature type="region of interest" description="Disordered" evidence="3">
    <location>
        <begin position="731"/>
        <end position="756"/>
    </location>
</feature>
<feature type="compositionally biased region" description="Basic and acidic residues" evidence="3">
    <location>
        <begin position="543"/>
        <end position="553"/>
    </location>
</feature>
<feature type="compositionally biased region" description="Basic and acidic residues" evidence="3">
    <location>
        <begin position="699"/>
        <end position="709"/>
    </location>
</feature>
<feature type="compositionally biased region" description="Polar residues" evidence="3">
    <location>
        <begin position="747"/>
        <end position="756"/>
    </location>
</feature>
<feature type="domain" description="RUN" evidence="5">
    <location>
        <begin position="856"/>
        <end position="1009"/>
    </location>
</feature>
<protein>
    <recommendedName>
        <fullName evidence="8">PH domain-containing protein</fullName>
    </recommendedName>
</protein>
<dbReference type="Gene3D" id="1.20.58.900">
    <property type="match status" value="1"/>
</dbReference>
<dbReference type="InterPro" id="IPR037213">
    <property type="entry name" value="Run_dom_sf"/>
</dbReference>
<dbReference type="CDD" id="cd17671">
    <property type="entry name" value="RUN"/>
    <property type="match status" value="1"/>
</dbReference>
<dbReference type="PROSITE" id="PS50003">
    <property type="entry name" value="PH_DOMAIN"/>
    <property type="match status" value="1"/>
</dbReference>
<keyword evidence="7" id="KW-1185">Reference proteome</keyword>
<sequence>MSDVCLRFPLPQLEGDFRIKLKKRRQSIAFKKGPSWHTRHLTVLLNELLISENEYAFHTGSMLHIVQLENINIYDGSNYKEWTIHIRLIEGVNFNGSTEFFIAFPSEKLFKDWMKNLQYSKDYWYKKENMPDLSKKVVSSNDNDYFKASLTLYNNISAGVIIHKNSTLKELAREVNMFCHCKICIVDRREAQLFAVDKNGKVQLLKEEEKINGYVNSGCELFLMEKTKESRLLVIFFEEEDGKESFVCGTVYHNTKAKDICQNPKNNEIPFIRGKMRSYDPQGDVTLNYVNREKVFFLDTPLGEKEKPTTFFYDGKGNWKDSTGILLIRKNKQFIEDRSRTHSMTSQEFNIYQEGREKAQKVINSQRIKDAQEALSKKEDISPSPSMGSISEAKEDTSICWGAFTDPDTCGYNFNPIMSVFESSISDDDTTSQSIEDYFGDDNDSHDLPADTNEDTTSVADMEAEAQRLDSSIKMKETGAIISTNVAANSQIENETAVENNFDAIDSADGPEESPILDAPNSPEALIKQYQDVVLTSVEHSIDEPNETREDSSQTKPQNQPKLQDPPIEVTNQPAPIISTPTAKPILIPTIKTITCELCDDYSKSKPQNISSHYVLDAITNTSQDSYICLSGVHLLKRGQQYSLQDGCEVKAGIKDTEWIDAVKIKNSVKRKLGPFTCLFVPSVRGKGYWLIRQTEDLEDSKHQPELKEPSFPPPKEVLITEPSDQVVHVSSLPQNNSSSEDEINTDENQNQTQAAVDSQRMFQSTATEMFKGALVSASDAFKNGEKYFNNVLEGRRQSTVSLLQEDKNILRDEFVLVGERFVKPLKNTVFTICTQMENVNVCQQKKLGDDFENQPIGWLVRGEFCTLIAEFLKIGLKEQTNVFKRFFAEQKPISLWDVAREFASAFKIYEFDCVLRSIKDANLRSDDERFRAFFCQLLNRSNSDGTDKLIVSFFQMLPLMTNKLEKFYHEDSFWRMSYSSGFSTLQDEIILSMRHFNGWPFELHLDFEKRFNPTIPTKREIVAAKKREEQINQDSLLMME</sequence>
<comment type="subcellular location">
    <subcellularLocation>
        <location evidence="1">Lysosome membrane</location>
    </subcellularLocation>
</comment>
<feature type="region of interest" description="Disordered" evidence="3">
    <location>
        <begin position="425"/>
        <end position="458"/>
    </location>
</feature>
<evidence type="ECO:0000259" key="5">
    <source>
        <dbReference type="PROSITE" id="PS50826"/>
    </source>
</evidence>
<evidence type="ECO:0008006" key="8">
    <source>
        <dbReference type="Google" id="ProtNLM"/>
    </source>
</evidence>
<feature type="compositionally biased region" description="Basic and acidic residues" evidence="3">
    <location>
        <begin position="371"/>
        <end position="381"/>
    </location>
</feature>
<evidence type="ECO:0000313" key="6">
    <source>
        <dbReference type="EnsemblMetazoa" id="CLYHEMP009816.1"/>
    </source>
</evidence>
<evidence type="ECO:0000256" key="1">
    <source>
        <dbReference type="ARBA" id="ARBA00004656"/>
    </source>
</evidence>
<dbReference type="PROSITE" id="PS50826">
    <property type="entry name" value="RUN"/>
    <property type="match status" value="1"/>
</dbReference>
<dbReference type="GeneID" id="136802646"/>
<name>A0A7M5WSD7_9CNID</name>
<dbReference type="GO" id="GO:0005765">
    <property type="term" value="C:lysosomal membrane"/>
    <property type="evidence" value="ECO:0007669"/>
    <property type="project" value="UniProtKB-SubCell"/>
</dbReference>
<evidence type="ECO:0000313" key="7">
    <source>
        <dbReference type="Proteomes" id="UP000594262"/>
    </source>
</evidence>
<reference evidence="6" key="1">
    <citation type="submission" date="2021-01" db="UniProtKB">
        <authorList>
            <consortium name="EnsemblMetazoa"/>
        </authorList>
    </citation>
    <scope>IDENTIFICATION</scope>
</reference>
<organism evidence="6 7">
    <name type="scientific">Clytia hemisphaerica</name>
    <dbReference type="NCBI Taxonomy" id="252671"/>
    <lineage>
        <taxon>Eukaryota</taxon>
        <taxon>Metazoa</taxon>
        <taxon>Cnidaria</taxon>
        <taxon>Hydrozoa</taxon>
        <taxon>Hydroidolina</taxon>
        <taxon>Leptothecata</taxon>
        <taxon>Obeliida</taxon>
        <taxon>Clytiidae</taxon>
        <taxon>Clytia</taxon>
    </lineage>
</organism>
<dbReference type="EnsemblMetazoa" id="CLYHEMT009816.1">
    <property type="protein sequence ID" value="CLYHEMP009816.1"/>
    <property type="gene ID" value="CLYHEMG009816"/>
</dbReference>
<feature type="region of interest" description="Disordered" evidence="3">
    <location>
        <begin position="543"/>
        <end position="575"/>
    </location>
</feature>
<accession>A0A7M5WSD7</accession>
<evidence type="ECO:0000256" key="2">
    <source>
        <dbReference type="ARBA" id="ARBA00023228"/>
    </source>
</evidence>
<dbReference type="RefSeq" id="XP_066915508.1">
    <property type="nucleotide sequence ID" value="XM_067059407.1"/>
</dbReference>